<reference evidence="5" key="1">
    <citation type="submission" date="2014-11" db="EMBL/GenBank/DDBJ databases">
        <authorList>
            <person name="Otto D Thomas"/>
            <person name="Naeem Raeece"/>
        </authorList>
    </citation>
    <scope>NUCLEOTIDE SEQUENCE</scope>
</reference>
<gene>
    <name evidence="5" type="ORF">Cvel_11016</name>
</gene>
<feature type="compositionally biased region" description="Basic and acidic residues" evidence="2">
    <location>
        <begin position="199"/>
        <end position="213"/>
    </location>
</feature>
<dbReference type="SUPFAM" id="SSF111331">
    <property type="entry name" value="NAD kinase/diacylglycerol kinase-like"/>
    <property type="match status" value="1"/>
</dbReference>
<dbReference type="InterPro" id="IPR037607">
    <property type="entry name" value="DGK"/>
</dbReference>
<dbReference type="Gene3D" id="3.40.50.10330">
    <property type="entry name" value="Probable inorganic polyphosphate/atp-NAD kinase, domain 1"/>
    <property type="match status" value="1"/>
</dbReference>
<dbReference type="InterPro" id="IPR017438">
    <property type="entry name" value="ATP-NAD_kinase_N"/>
</dbReference>
<accession>A0A0G4I4U1</accession>
<feature type="region of interest" description="Disordered" evidence="2">
    <location>
        <begin position="177"/>
        <end position="213"/>
    </location>
</feature>
<keyword evidence="1" id="KW-0862">Zinc</keyword>
<dbReference type="VEuPathDB" id="CryptoDB:Cvel_11016"/>
<name>A0A0G4I4U1_9ALVE</name>
<feature type="compositionally biased region" description="Low complexity" evidence="2">
    <location>
        <begin position="385"/>
        <end position="394"/>
    </location>
</feature>
<dbReference type="PANTHER" id="PTHR11255">
    <property type="entry name" value="DIACYLGLYCEROL KINASE"/>
    <property type="match status" value="1"/>
</dbReference>
<feature type="signal peptide" evidence="3">
    <location>
        <begin position="1"/>
        <end position="22"/>
    </location>
</feature>
<evidence type="ECO:0000259" key="4">
    <source>
        <dbReference type="PROSITE" id="PS50146"/>
    </source>
</evidence>
<evidence type="ECO:0000313" key="5">
    <source>
        <dbReference type="EMBL" id="CEM52009.1"/>
    </source>
</evidence>
<dbReference type="Pfam" id="PF00781">
    <property type="entry name" value="DAGK_cat"/>
    <property type="match status" value="1"/>
</dbReference>
<dbReference type="InterPro" id="IPR001206">
    <property type="entry name" value="Diacylglycerol_kinase_cat_dom"/>
</dbReference>
<protein>
    <recommendedName>
        <fullName evidence="4">DAGKc domain-containing protein</fullName>
    </recommendedName>
</protein>
<keyword evidence="1" id="KW-0479">Metal-binding</keyword>
<evidence type="ECO:0000256" key="1">
    <source>
        <dbReference type="ARBA" id="ARBA00022771"/>
    </source>
</evidence>
<keyword evidence="3" id="KW-0732">Signal</keyword>
<dbReference type="PANTHER" id="PTHR11255:SF54">
    <property type="entry name" value="DIACYLGLYCEROL KINASE THETA"/>
    <property type="match status" value="1"/>
</dbReference>
<dbReference type="AlphaFoldDB" id="A0A0G4I4U1"/>
<organism evidence="5">
    <name type="scientific">Chromera velia CCMP2878</name>
    <dbReference type="NCBI Taxonomy" id="1169474"/>
    <lineage>
        <taxon>Eukaryota</taxon>
        <taxon>Sar</taxon>
        <taxon>Alveolata</taxon>
        <taxon>Colpodellida</taxon>
        <taxon>Chromeraceae</taxon>
        <taxon>Chromera</taxon>
    </lineage>
</organism>
<evidence type="ECO:0000256" key="2">
    <source>
        <dbReference type="SAM" id="MobiDB-lite"/>
    </source>
</evidence>
<feature type="compositionally biased region" description="Basic and acidic residues" evidence="2">
    <location>
        <begin position="615"/>
        <end position="632"/>
    </location>
</feature>
<dbReference type="InterPro" id="IPR016064">
    <property type="entry name" value="NAD/diacylglycerol_kinase_sf"/>
</dbReference>
<dbReference type="EMBL" id="CDMZ01005121">
    <property type="protein sequence ID" value="CEM52009.1"/>
    <property type="molecule type" value="Genomic_DNA"/>
</dbReference>
<dbReference type="GO" id="GO:0016020">
    <property type="term" value="C:membrane"/>
    <property type="evidence" value="ECO:0007669"/>
    <property type="project" value="UniProtKB-SubCell"/>
</dbReference>
<feature type="region of interest" description="Disordered" evidence="2">
    <location>
        <begin position="381"/>
        <end position="416"/>
    </location>
</feature>
<feature type="region of interest" description="Disordered" evidence="2">
    <location>
        <begin position="576"/>
        <end position="644"/>
    </location>
</feature>
<feature type="compositionally biased region" description="Low complexity" evidence="2">
    <location>
        <begin position="180"/>
        <end position="198"/>
    </location>
</feature>
<evidence type="ECO:0000256" key="3">
    <source>
        <dbReference type="SAM" id="SignalP"/>
    </source>
</evidence>
<dbReference type="PROSITE" id="PS50146">
    <property type="entry name" value="DAGK"/>
    <property type="match status" value="1"/>
</dbReference>
<keyword evidence="1" id="KW-0863">Zinc-finger</keyword>
<proteinExistence type="predicted"/>
<dbReference type="GO" id="GO:0007165">
    <property type="term" value="P:signal transduction"/>
    <property type="evidence" value="ECO:0007669"/>
    <property type="project" value="InterPro"/>
</dbReference>
<dbReference type="GO" id="GO:0004143">
    <property type="term" value="F:ATP-dependent diacylglycerol kinase activity"/>
    <property type="evidence" value="ECO:0007669"/>
    <property type="project" value="InterPro"/>
</dbReference>
<feature type="domain" description="DAGKc" evidence="4">
    <location>
        <begin position="210"/>
        <end position="299"/>
    </location>
</feature>
<feature type="chain" id="PRO_5005192329" description="DAGKc domain-containing protein" evidence="3">
    <location>
        <begin position="23"/>
        <end position="644"/>
    </location>
</feature>
<sequence length="644" mass="70468">MGHLALCCSIVLCCLGTGGSVGKNVNKVATYVPGGTDRILADGDSLRGSYKKRRETARRRKLRSSGAWPSATALSVETAVERRDSVDDAELDEREKELQTLYDPLRQWKGKFADENIIVLAGRLVDNKRKAMRDLIEYLGIPIYYLEEDVSAAKNKDTATLLKESFVAAAFRGAHRGTTPSNEDSASSSSVSLPAVSDGTERREPEVQGETAERQTRVLILGGDGTLGWAFEFLDKVFENTGYLPLVGVIPCGTYNDVARLSGWGRSVDNLEDLFPFVQGVVDAERAYDLDVWGIDFGGVSHDKNLHNRYMVHSLNLGYLARSLCDFEDWRASHPEASQVFRKVFIWLSGVKKLFENDDITDLIRLDVELEDGQKFHGWNLTAPSSSSSNSSNSIQAGEHSGELGGGREASEGTDTDEMKARFSVLTFLNIPDYGAAHFLPRGEKCDSCMTDGLLDVSCHDKSEIFNQLILNVPGKTDFPRVRKLKVNVPEGLRMHWMVDGTAGSGVGGCVSVDLKGRLRILVGPSIPVEGVGVEGGSAVEGPSQTVGFRPKRFAPFLSKAEFRPLSRFVQGGSSSWSFGRGGKGLSFPRWRRRRPSQTSYHSEEVEVGQSGEGGGRRNETAEHELSDHGERSFAVCGSSAHQS</sequence>
<dbReference type="GO" id="GO:0008270">
    <property type="term" value="F:zinc ion binding"/>
    <property type="evidence" value="ECO:0007669"/>
    <property type="project" value="UniProtKB-KW"/>
</dbReference>